<keyword evidence="8" id="KW-1185">Reference proteome</keyword>
<keyword evidence="3" id="KW-0862">Zinc</keyword>
<evidence type="ECO:0000256" key="3">
    <source>
        <dbReference type="ARBA" id="ARBA00022833"/>
    </source>
</evidence>
<dbReference type="InterPro" id="IPR011011">
    <property type="entry name" value="Znf_FYVE_PHD"/>
</dbReference>
<dbReference type="InterPro" id="IPR019787">
    <property type="entry name" value="Znf_PHD-finger"/>
</dbReference>
<protein>
    <submittedName>
        <fullName evidence="9">Uncharacterized protein LOC103338625</fullName>
    </submittedName>
</protein>
<dbReference type="SUPFAM" id="SSF57903">
    <property type="entry name" value="FYVE/PHD zinc finger"/>
    <property type="match status" value="1"/>
</dbReference>
<dbReference type="SMART" id="SM00184">
    <property type="entry name" value="RING"/>
    <property type="match status" value="1"/>
</dbReference>
<feature type="domain" description="PHD-type" evidence="6">
    <location>
        <begin position="123"/>
        <end position="172"/>
    </location>
</feature>
<dbReference type="Gene3D" id="3.30.40.10">
    <property type="entry name" value="Zinc/RING finger domain, C3HC4 (zinc finger)"/>
    <property type="match status" value="2"/>
</dbReference>
<dbReference type="GeneID" id="103338625"/>
<dbReference type="SUPFAM" id="SSF57850">
    <property type="entry name" value="RING/U-box"/>
    <property type="match status" value="1"/>
</dbReference>
<feature type="region of interest" description="Disordered" evidence="5">
    <location>
        <begin position="239"/>
        <end position="271"/>
    </location>
</feature>
<dbReference type="InterPro" id="IPR013083">
    <property type="entry name" value="Znf_RING/FYVE/PHD"/>
</dbReference>
<dbReference type="RefSeq" id="XP_008240064.1">
    <property type="nucleotide sequence ID" value="XM_008241842.1"/>
</dbReference>
<evidence type="ECO:0000313" key="8">
    <source>
        <dbReference type="Proteomes" id="UP000694861"/>
    </source>
</evidence>
<evidence type="ECO:0000256" key="5">
    <source>
        <dbReference type="SAM" id="MobiDB-lite"/>
    </source>
</evidence>
<sequence length="753" mass="83234">MAGDTDMSSFSSPNKRLKTLKPEIQLGKDPIQDDPQEIESSSSSQSCAICYSNDEKAVRGEIDCCDHYFCFYCIMEWSKTESRCPLCRSRFTTIRRHRKAGVFARQRTFKVPLRDQVYHSYEHVVCDVCHLATDESLLLLCEMCDSAAHTYCVGLGHTLPDDDWFCQDCISTIENHVSSDSDDEEFIPTAVPSGLPSERGSNSHNTVVNRYMMRIPQIVIPVVPDGCTSITVEVTTPERTLPSVSNRPTDSVPSTLPNVSSRPNDSVASTLPTVADRPTESVANTLPTVAGRPTESVARTRPTVANRPTESIARTLDRHRNVHTRVQALRENWNSFQSGLLSFPSNSSTSGCSCSQKHNNGVVFHERSGETQTSSSTSCQQLENRERCGSHDNDIDKAWKMMDIARSVQHAHEKCSSAVQFSKLPAGRNSDSIKRTHHSCFGISGQAQSSSSTGCQRPTNQVGCGSDDIDKAWKNVHTKTSSAVQHPKLLSREASASKEAMNVNSSVDILESQQLGDWDRRRTEMEAYKYNSREKETIRHQSVKLEKGRQFRGTAQEGVESSEGLSTSNSPGLFESQFSGNLNGSTLLQRHANQASKNVIDEQSGPACSSFYAKPVLIASSSSKLDVQKRNIGGAENCVESIVRKYDDAKSEIKSLVKINLKLLSKDKRLEVDAFKEIAWRSTHTILAACGLEHPKSGMPSFPSLVCFHTEQFRLQHKSNLMPKSCRDCFYGFVKDVVSSIMAGSAKLSQGLS</sequence>
<evidence type="ECO:0000313" key="9">
    <source>
        <dbReference type="RefSeq" id="XP_008240064.1"/>
    </source>
</evidence>
<dbReference type="PROSITE" id="PS50016">
    <property type="entry name" value="ZF_PHD_2"/>
    <property type="match status" value="1"/>
</dbReference>
<evidence type="ECO:0000256" key="2">
    <source>
        <dbReference type="ARBA" id="ARBA00022771"/>
    </source>
</evidence>
<dbReference type="InterPro" id="IPR017907">
    <property type="entry name" value="Znf_RING_CS"/>
</dbReference>
<reference evidence="8" key="1">
    <citation type="journal article" date="2012" name="Nat. Commun.">
        <title>The genome of Prunus mume.</title>
        <authorList>
            <person name="Zhang Q."/>
            <person name="Chen W."/>
            <person name="Sun L."/>
            <person name="Zhao F."/>
            <person name="Huang B."/>
            <person name="Yang W."/>
            <person name="Tao Y."/>
            <person name="Wang J."/>
            <person name="Yuan Z."/>
            <person name="Fan G."/>
            <person name="Xing Z."/>
            <person name="Han C."/>
            <person name="Pan H."/>
            <person name="Zhong X."/>
            <person name="Shi W."/>
            <person name="Liang X."/>
            <person name="Du D."/>
            <person name="Sun F."/>
            <person name="Xu Z."/>
            <person name="Hao R."/>
            <person name="Lv T."/>
            <person name="Lv Y."/>
            <person name="Zheng Z."/>
            <person name="Sun M."/>
            <person name="Luo L."/>
            <person name="Cai M."/>
            <person name="Gao Y."/>
            <person name="Wang J."/>
            <person name="Yin Y."/>
            <person name="Xu X."/>
            <person name="Cheng T."/>
            <person name="Wang J."/>
        </authorList>
    </citation>
    <scope>NUCLEOTIDE SEQUENCE [LARGE SCALE GENOMIC DNA]</scope>
</reference>
<feature type="domain" description="RING-type" evidence="7">
    <location>
        <begin position="47"/>
        <end position="88"/>
    </location>
</feature>
<gene>
    <name evidence="9" type="primary">LOC103338625</name>
</gene>
<feature type="compositionally biased region" description="Polar residues" evidence="5">
    <location>
        <begin position="1"/>
        <end position="14"/>
    </location>
</feature>
<evidence type="ECO:0000259" key="6">
    <source>
        <dbReference type="PROSITE" id="PS50016"/>
    </source>
</evidence>
<dbReference type="PROSITE" id="PS50089">
    <property type="entry name" value="ZF_RING_2"/>
    <property type="match status" value="1"/>
</dbReference>
<organism evidence="8 9">
    <name type="scientific">Prunus mume</name>
    <name type="common">Japanese apricot</name>
    <name type="synonym">Armeniaca mume</name>
    <dbReference type="NCBI Taxonomy" id="102107"/>
    <lineage>
        <taxon>Eukaryota</taxon>
        <taxon>Viridiplantae</taxon>
        <taxon>Streptophyta</taxon>
        <taxon>Embryophyta</taxon>
        <taxon>Tracheophyta</taxon>
        <taxon>Spermatophyta</taxon>
        <taxon>Magnoliopsida</taxon>
        <taxon>eudicotyledons</taxon>
        <taxon>Gunneridae</taxon>
        <taxon>Pentapetalae</taxon>
        <taxon>rosids</taxon>
        <taxon>fabids</taxon>
        <taxon>Rosales</taxon>
        <taxon>Rosaceae</taxon>
        <taxon>Amygdaloideae</taxon>
        <taxon>Amygdaleae</taxon>
        <taxon>Prunus</taxon>
    </lineage>
</organism>
<feature type="region of interest" description="Disordered" evidence="5">
    <location>
        <begin position="548"/>
        <end position="570"/>
    </location>
</feature>
<evidence type="ECO:0000256" key="4">
    <source>
        <dbReference type="PROSITE-ProRule" id="PRU00175"/>
    </source>
</evidence>
<dbReference type="SMART" id="SM00249">
    <property type="entry name" value="PHD"/>
    <property type="match status" value="1"/>
</dbReference>
<dbReference type="PANTHER" id="PTHR47177:SF4">
    <property type="entry name" value="OS06G0283200 PROTEIN"/>
    <property type="match status" value="1"/>
</dbReference>
<name>A0ABM0PIF3_PRUMU</name>
<dbReference type="Pfam" id="PF13639">
    <property type="entry name" value="zf-RING_2"/>
    <property type="match status" value="1"/>
</dbReference>
<dbReference type="Pfam" id="PF00628">
    <property type="entry name" value="PHD"/>
    <property type="match status" value="1"/>
</dbReference>
<reference evidence="9" key="2">
    <citation type="submission" date="2025-08" db="UniProtKB">
        <authorList>
            <consortium name="RefSeq"/>
        </authorList>
    </citation>
    <scope>IDENTIFICATION</scope>
</reference>
<keyword evidence="2 4" id="KW-0863">Zinc-finger</keyword>
<dbReference type="PANTHER" id="PTHR47177">
    <property type="entry name" value="F18C1.6 PROTEIN"/>
    <property type="match status" value="1"/>
</dbReference>
<dbReference type="InterPro" id="IPR001841">
    <property type="entry name" value="Znf_RING"/>
</dbReference>
<dbReference type="PROSITE" id="PS00518">
    <property type="entry name" value="ZF_RING_1"/>
    <property type="match status" value="1"/>
</dbReference>
<dbReference type="InterPro" id="IPR001965">
    <property type="entry name" value="Znf_PHD"/>
</dbReference>
<feature type="compositionally biased region" description="Low complexity" evidence="5">
    <location>
        <begin position="371"/>
        <end position="381"/>
    </location>
</feature>
<evidence type="ECO:0000256" key="1">
    <source>
        <dbReference type="ARBA" id="ARBA00022723"/>
    </source>
</evidence>
<feature type="region of interest" description="Disordered" evidence="5">
    <location>
        <begin position="367"/>
        <end position="391"/>
    </location>
</feature>
<evidence type="ECO:0000259" key="7">
    <source>
        <dbReference type="PROSITE" id="PS50089"/>
    </source>
</evidence>
<keyword evidence="1" id="KW-0479">Metal-binding</keyword>
<dbReference type="Proteomes" id="UP000694861">
    <property type="component" value="Linkage group LG7"/>
</dbReference>
<accession>A0ABM0PIF3</accession>
<proteinExistence type="predicted"/>
<feature type="region of interest" description="Disordered" evidence="5">
    <location>
        <begin position="1"/>
        <end position="40"/>
    </location>
</feature>